<protein>
    <recommendedName>
        <fullName evidence="1">Tr-type G domain-containing protein</fullName>
    </recommendedName>
</protein>
<name>A0A9C7UQN0_9RHOD</name>
<comment type="caution">
    <text evidence="2">The sequence shown here is derived from an EMBL/GenBank/DDBJ whole genome shotgun (WGS) entry which is preliminary data.</text>
</comment>
<dbReference type="GO" id="GO:0003746">
    <property type="term" value="F:translation elongation factor activity"/>
    <property type="evidence" value="ECO:0007669"/>
    <property type="project" value="TreeGrafter"/>
</dbReference>
<dbReference type="OrthoDB" id="2067at2759"/>
<accession>A0A9C7UQN0</accession>
<dbReference type="Gene3D" id="2.40.30.10">
    <property type="entry name" value="Translation factors"/>
    <property type="match status" value="1"/>
</dbReference>
<dbReference type="InterPro" id="IPR027417">
    <property type="entry name" value="P-loop_NTPase"/>
</dbReference>
<evidence type="ECO:0000313" key="3">
    <source>
        <dbReference type="Proteomes" id="UP001061958"/>
    </source>
</evidence>
<keyword evidence="3" id="KW-1185">Reference proteome</keyword>
<reference evidence="2" key="1">
    <citation type="journal article" date="2022" name="Proc. Natl. Acad. Sci. U.S.A.">
        <title>Life cycle and functional genomics of the unicellular red alga Galdieria for elucidating algal and plant evolution and industrial use.</title>
        <authorList>
            <person name="Hirooka S."/>
            <person name="Itabashi T."/>
            <person name="Ichinose T.M."/>
            <person name="Onuma R."/>
            <person name="Fujiwara T."/>
            <person name="Yamashita S."/>
            <person name="Jong L.W."/>
            <person name="Tomita R."/>
            <person name="Iwane A.H."/>
            <person name="Miyagishima S.Y."/>
        </authorList>
    </citation>
    <scope>NUCLEOTIDE SEQUENCE</scope>
    <source>
        <strain evidence="2">NBRC 102759</strain>
    </source>
</reference>
<dbReference type="Pfam" id="PF00009">
    <property type="entry name" value="GTP_EFTU"/>
    <property type="match status" value="1"/>
</dbReference>
<dbReference type="FunFam" id="2.40.30.10:FF:000052">
    <property type="entry name" value="Selenocysteine-specific elongation factor EF-Sec"/>
    <property type="match status" value="1"/>
</dbReference>
<dbReference type="Pfam" id="PF21208">
    <property type="entry name" value="euk_SelB_III"/>
    <property type="match status" value="1"/>
</dbReference>
<dbReference type="InterPro" id="IPR005225">
    <property type="entry name" value="Small_GTP-bd"/>
</dbReference>
<dbReference type="GO" id="GO:0001514">
    <property type="term" value="P:selenocysteine incorporation"/>
    <property type="evidence" value="ECO:0007669"/>
    <property type="project" value="TreeGrafter"/>
</dbReference>
<dbReference type="NCBIfam" id="TIGR00231">
    <property type="entry name" value="small_GTP"/>
    <property type="match status" value="1"/>
</dbReference>
<dbReference type="Gene3D" id="3.40.50.300">
    <property type="entry name" value="P-loop containing nucleotide triphosphate hydrolases"/>
    <property type="match status" value="1"/>
</dbReference>
<dbReference type="CDD" id="cd04094">
    <property type="entry name" value="eSelB_III"/>
    <property type="match status" value="1"/>
</dbReference>
<dbReference type="AlphaFoldDB" id="A0A9C7UQN0"/>
<dbReference type="PRINTS" id="PR00315">
    <property type="entry name" value="ELONGATNFCT"/>
</dbReference>
<sequence>MSNNTVNINIGVLGHVDCGKTSLVRSLSTTLSTAALDKHPQSSERGITLDLGFSAFMLQIDKERISEQVQITLVDCPGHASLLKTVLGGSKIMDAILLVIDVTKGIQMQTSECIVVGELVTDKAVIVFNKIDLIPPDERTQRMTLMKKKTFKALQQTKFKDAPYVFVAANPIQVEKMEPNISENAKPWGMDELISILSKNITIPERNQKGNFLFAFDHCFSVKGHGTVFTGTVLQGATRVGDVINIPDIGVSRKIKSMQVYRKPVTECGQGERVAICISQCPSDKIERGFLAVPGYLSLSTCFIALAYKVRFYRQDCLSKSRFHVTVGHSTAIGAVTFFSAYSNCPKKDCFSFDERYFYETQLENDSTNSTSNKVFFALIKTDIPLCIYPKVGFIASRLDWGTEVNRCRIAFHGQVVAQMHNTASSTVTEKKNDMLQLIKIKKRQGTVERIQDNMMVIVKGLFPREANIETFQQMTVDFGHDVTGCIEGKFGNSGKVRVRLLSQPDSIPQAGSKVELVFYKVFSLDHETKKGNMYITQKEFRNFSHS</sequence>
<dbReference type="PANTHER" id="PTHR43721">
    <property type="entry name" value="ELONGATION FACTOR TU-RELATED"/>
    <property type="match status" value="1"/>
</dbReference>
<gene>
    <name evidence="2" type="ORF">GpartN1_g3483.t1</name>
</gene>
<feature type="domain" description="Tr-type G" evidence="1">
    <location>
        <begin position="5"/>
        <end position="205"/>
    </location>
</feature>
<dbReference type="SUPFAM" id="SSF50447">
    <property type="entry name" value="Translation proteins"/>
    <property type="match status" value="1"/>
</dbReference>
<dbReference type="Proteomes" id="UP001061958">
    <property type="component" value="Unassembled WGS sequence"/>
</dbReference>
<dbReference type="PANTHER" id="PTHR43721:SF11">
    <property type="entry name" value="SELENOCYSTEINE-SPECIFIC ELONGATION FACTOR"/>
    <property type="match status" value="1"/>
</dbReference>
<dbReference type="GO" id="GO:0003924">
    <property type="term" value="F:GTPase activity"/>
    <property type="evidence" value="ECO:0007669"/>
    <property type="project" value="InterPro"/>
</dbReference>
<proteinExistence type="predicted"/>
<dbReference type="InterPro" id="IPR049394">
    <property type="entry name" value="eEFSec_C"/>
</dbReference>
<dbReference type="InterPro" id="IPR000795">
    <property type="entry name" value="T_Tr_GTP-bd_dom"/>
</dbReference>
<dbReference type="InterPro" id="IPR009000">
    <property type="entry name" value="Transl_B-barrel_sf"/>
</dbReference>
<reference evidence="2" key="2">
    <citation type="submission" date="2022-01" db="EMBL/GenBank/DDBJ databases">
        <authorList>
            <person name="Hirooka S."/>
            <person name="Miyagishima S.Y."/>
        </authorList>
    </citation>
    <scope>NUCLEOTIDE SEQUENCE</scope>
    <source>
        <strain evidence="2">NBRC 102759</strain>
    </source>
</reference>
<dbReference type="GO" id="GO:0005525">
    <property type="term" value="F:GTP binding"/>
    <property type="evidence" value="ECO:0007669"/>
    <property type="project" value="InterPro"/>
</dbReference>
<dbReference type="PROSITE" id="PS51722">
    <property type="entry name" value="G_TR_2"/>
    <property type="match status" value="1"/>
</dbReference>
<dbReference type="SUPFAM" id="SSF52540">
    <property type="entry name" value="P-loop containing nucleoside triphosphate hydrolases"/>
    <property type="match status" value="1"/>
</dbReference>
<organism evidence="2 3">
    <name type="scientific">Galdieria partita</name>
    <dbReference type="NCBI Taxonomy" id="83374"/>
    <lineage>
        <taxon>Eukaryota</taxon>
        <taxon>Rhodophyta</taxon>
        <taxon>Bangiophyceae</taxon>
        <taxon>Galdieriales</taxon>
        <taxon>Galdieriaceae</taxon>
        <taxon>Galdieria</taxon>
    </lineage>
</organism>
<dbReference type="EMBL" id="BQMJ01000026">
    <property type="protein sequence ID" value="GJQ11692.1"/>
    <property type="molecule type" value="Genomic_DNA"/>
</dbReference>
<dbReference type="CDD" id="cd03696">
    <property type="entry name" value="SelB_II"/>
    <property type="match status" value="1"/>
</dbReference>
<evidence type="ECO:0000313" key="2">
    <source>
        <dbReference type="EMBL" id="GJQ11692.1"/>
    </source>
</evidence>
<dbReference type="Pfam" id="PF21131">
    <property type="entry name" value="eEFSec_4th"/>
    <property type="match status" value="1"/>
</dbReference>
<dbReference type="InterPro" id="IPR050055">
    <property type="entry name" value="EF-Tu_GTPase"/>
</dbReference>
<evidence type="ECO:0000259" key="1">
    <source>
        <dbReference type="PROSITE" id="PS51722"/>
    </source>
</evidence>
<dbReference type="InterPro" id="IPR049393">
    <property type="entry name" value="eEFSec_III"/>
</dbReference>